<accession>A0A9D4BQ71</accession>
<evidence type="ECO:0000313" key="3">
    <source>
        <dbReference type="EMBL" id="KAH3704524.1"/>
    </source>
</evidence>
<keyword evidence="2" id="KW-0732">Signal</keyword>
<sequence>MFVLIIVCLIISSFSAFGVFYAFDKPYLTVAVGDYVQWTWKTPVFVNNVAHGIYEVSSPSSTMPKVGGFNSGPPTPDGNSQIF</sequence>
<dbReference type="Proteomes" id="UP000828390">
    <property type="component" value="Unassembled WGS sequence"/>
</dbReference>
<dbReference type="AlphaFoldDB" id="A0A9D4BQ71"/>
<gene>
    <name evidence="3" type="ORF">DPMN_079580</name>
</gene>
<dbReference type="EMBL" id="JAIWYP010000015">
    <property type="protein sequence ID" value="KAH3704524.1"/>
    <property type="molecule type" value="Genomic_DNA"/>
</dbReference>
<reference evidence="3" key="1">
    <citation type="journal article" date="2019" name="bioRxiv">
        <title>The Genome of the Zebra Mussel, Dreissena polymorpha: A Resource for Invasive Species Research.</title>
        <authorList>
            <person name="McCartney M.A."/>
            <person name="Auch B."/>
            <person name="Kono T."/>
            <person name="Mallez S."/>
            <person name="Zhang Y."/>
            <person name="Obille A."/>
            <person name="Becker A."/>
            <person name="Abrahante J.E."/>
            <person name="Garbe J."/>
            <person name="Badalamenti J.P."/>
            <person name="Herman A."/>
            <person name="Mangelson H."/>
            <person name="Liachko I."/>
            <person name="Sullivan S."/>
            <person name="Sone E.D."/>
            <person name="Koren S."/>
            <person name="Silverstein K.A.T."/>
            <person name="Beckman K.B."/>
            <person name="Gohl D.M."/>
        </authorList>
    </citation>
    <scope>NUCLEOTIDE SEQUENCE</scope>
    <source>
        <strain evidence="3">Duluth1</strain>
        <tissue evidence="3">Whole animal</tissue>
    </source>
</reference>
<feature type="region of interest" description="Disordered" evidence="1">
    <location>
        <begin position="59"/>
        <end position="83"/>
    </location>
</feature>
<reference evidence="3" key="2">
    <citation type="submission" date="2020-11" db="EMBL/GenBank/DDBJ databases">
        <authorList>
            <person name="McCartney M.A."/>
            <person name="Auch B."/>
            <person name="Kono T."/>
            <person name="Mallez S."/>
            <person name="Becker A."/>
            <person name="Gohl D.M."/>
            <person name="Silverstein K.A.T."/>
            <person name="Koren S."/>
            <person name="Bechman K.B."/>
            <person name="Herman A."/>
            <person name="Abrahante J.E."/>
            <person name="Garbe J."/>
        </authorList>
    </citation>
    <scope>NUCLEOTIDE SEQUENCE</scope>
    <source>
        <strain evidence="3">Duluth1</strain>
        <tissue evidence="3">Whole animal</tissue>
    </source>
</reference>
<comment type="caution">
    <text evidence="3">The sequence shown here is derived from an EMBL/GenBank/DDBJ whole genome shotgun (WGS) entry which is preliminary data.</text>
</comment>
<evidence type="ECO:0000256" key="1">
    <source>
        <dbReference type="SAM" id="MobiDB-lite"/>
    </source>
</evidence>
<proteinExistence type="predicted"/>
<keyword evidence="4" id="KW-1185">Reference proteome</keyword>
<organism evidence="3 4">
    <name type="scientific">Dreissena polymorpha</name>
    <name type="common">Zebra mussel</name>
    <name type="synonym">Mytilus polymorpha</name>
    <dbReference type="NCBI Taxonomy" id="45954"/>
    <lineage>
        <taxon>Eukaryota</taxon>
        <taxon>Metazoa</taxon>
        <taxon>Spiralia</taxon>
        <taxon>Lophotrochozoa</taxon>
        <taxon>Mollusca</taxon>
        <taxon>Bivalvia</taxon>
        <taxon>Autobranchia</taxon>
        <taxon>Heteroconchia</taxon>
        <taxon>Euheterodonta</taxon>
        <taxon>Imparidentia</taxon>
        <taxon>Neoheterodontei</taxon>
        <taxon>Myida</taxon>
        <taxon>Dreissenoidea</taxon>
        <taxon>Dreissenidae</taxon>
        <taxon>Dreissena</taxon>
    </lineage>
</organism>
<evidence type="ECO:0000313" key="4">
    <source>
        <dbReference type="Proteomes" id="UP000828390"/>
    </source>
</evidence>
<feature type="chain" id="PRO_5039176949" evidence="2">
    <location>
        <begin position="17"/>
        <end position="83"/>
    </location>
</feature>
<dbReference type="InterPro" id="IPR008972">
    <property type="entry name" value="Cupredoxin"/>
</dbReference>
<feature type="signal peptide" evidence="2">
    <location>
        <begin position="1"/>
        <end position="16"/>
    </location>
</feature>
<name>A0A9D4BQ71_DREPO</name>
<dbReference type="SUPFAM" id="SSF49503">
    <property type="entry name" value="Cupredoxins"/>
    <property type="match status" value="1"/>
</dbReference>
<protein>
    <submittedName>
        <fullName evidence="3">Uncharacterized protein</fullName>
    </submittedName>
</protein>
<evidence type="ECO:0000256" key="2">
    <source>
        <dbReference type="SAM" id="SignalP"/>
    </source>
</evidence>